<name>A0A6J4S4P2_9ACTN</name>
<feature type="transmembrane region" description="Helical" evidence="1">
    <location>
        <begin position="9"/>
        <end position="30"/>
    </location>
</feature>
<protein>
    <submittedName>
        <fullName evidence="2">Uncharacterized protein</fullName>
    </submittedName>
</protein>
<keyword evidence="1" id="KW-0812">Transmembrane</keyword>
<keyword evidence="1" id="KW-0472">Membrane</keyword>
<dbReference type="EMBL" id="CADCVK010000306">
    <property type="protein sequence ID" value="CAA9489519.1"/>
    <property type="molecule type" value="Genomic_DNA"/>
</dbReference>
<gene>
    <name evidence="2" type="ORF">AVDCRST_MAG12-2009</name>
</gene>
<dbReference type="AlphaFoldDB" id="A0A6J4S4P2"/>
<reference evidence="2" key="1">
    <citation type="submission" date="2020-02" db="EMBL/GenBank/DDBJ databases">
        <authorList>
            <person name="Meier V. D."/>
        </authorList>
    </citation>
    <scope>NUCLEOTIDE SEQUENCE</scope>
    <source>
        <strain evidence="2">AVDCRST_MAG12</strain>
    </source>
</reference>
<sequence length="170" mass="17869">MSKLSLGRGLIIAVAVVSIVVPVGVDGLLYANAHMQNPLWLPHAKLHTAMSFHAAIALGAGSLALLAARWRRPERADLAITAFLATAFWAGLVLAGLWPGTAYFFAQDPAFADMSRPVILGLTIDPNAALAVVCVIVGWLGFVLAASGLKSTRPDTYRPRGAARVEATKG</sequence>
<evidence type="ECO:0000256" key="1">
    <source>
        <dbReference type="SAM" id="Phobius"/>
    </source>
</evidence>
<feature type="transmembrane region" description="Helical" evidence="1">
    <location>
        <begin position="50"/>
        <end position="68"/>
    </location>
</feature>
<keyword evidence="1" id="KW-1133">Transmembrane helix</keyword>
<evidence type="ECO:0000313" key="2">
    <source>
        <dbReference type="EMBL" id="CAA9489519.1"/>
    </source>
</evidence>
<feature type="transmembrane region" description="Helical" evidence="1">
    <location>
        <begin position="80"/>
        <end position="106"/>
    </location>
</feature>
<proteinExistence type="predicted"/>
<accession>A0A6J4S4P2</accession>
<organism evidence="2">
    <name type="scientific">uncultured Rubrobacteraceae bacterium</name>
    <dbReference type="NCBI Taxonomy" id="349277"/>
    <lineage>
        <taxon>Bacteria</taxon>
        <taxon>Bacillati</taxon>
        <taxon>Actinomycetota</taxon>
        <taxon>Rubrobacteria</taxon>
        <taxon>Rubrobacterales</taxon>
        <taxon>Rubrobacteraceae</taxon>
        <taxon>environmental samples</taxon>
    </lineage>
</organism>
<feature type="transmembrane region" description="Helical" evidence="1">
    <location>
        <begin position="126"/>
        <end position="149"/>
    </location>
</feature>